<accession>A0A6J7WSJ1</accession>
<evidence type="ECO:0000313" key="1">
    <source>
        <dbReference type="EMBL" id="CAB5218263.1"/>
    </source>
</evidence>
<proteinExistence type="predicted"/>
<dbReference type="EMBL" id="LR798257">
    <property type="protein sequence ID" value="CAB5218263.1"/>
    <property type="molecule type" value="Genomic_DNA"/>
</dbReference>
<organism evidence="1">
    <name type="scientific">uncultured Caudovirales phage</name>
    <dbReference type="NCBI Taxonomy" id="2100421"/>
    <lineage>
        <taxon>Viruses</taxon>
        <taxon>Duplodnaviria</taxon>
        <taxon>Heunggongvirae</taxon>
        <taxon>Uroviricota</taxon>
        <taxon>Caudoviricetes</taxon>
        <taxon>Peduoviridae</taxon>
        <taxon>Maltschvirus</taxon>
        <taxon>Maltschvirus maltsch</taxon>
    </lineage>
</organism>
<protein>
    <submittedName>
        <fullName evidence="1">Uncharacterized protein</fullName>
    </submittedName>
</protein>
<gene>
    <name evidence="1" type="ORF">UFOVP204_145</name>
</gene>
<reference evidence="1" key="1">
    <citation type="submission" date="2020-05" db="EMBL/GenBank/DDBJ databases">
        <authorList>
            <person name="Chiriac C."/>
            <person name="Salcher M."/>
            <person name="Ghai R."/>
            <person name="Kavagutti S V."/>
        </authorList>
    </citation>
    <scope>NUCLEOTIDE SEQUENCE</scope>
</reference>
<sequence>MGSTLATELADGTLGLDMESAIAMHLRGNHYPPVPLSMVQPCIDAIDAYWEDSQDRLIELPEGVLWRGNTNAPAYAIIESHHLHAWCTDSEEDYE</sequence>
<name>A0A6J7WSJ1_9CAUD</name>